<feature type="region of interest" description="Disordered" evidence="11">
    <location>
        <begin position="308"/>
        <end position="337"/>
    </location>
</feature>
<dbReference type="AlphaFoldDB" id="A0A139AQ94"/>
<dbReference type="OrthoDB" id="40902at2759"/>
<feature type="binding site" evidence="7 9">
    <location>
        <position position="55"/>
    </location>
    <ligand>
        <name>ATP</name>
        <dbReference type="ChEBI" id="CHEBI:30616"/>
    </ligand>
</feature>
<protein>
    <submittedName>
        <fullName evidence="13">Pkinase-domain-containing protein</fullName>
    </submittedName>
</protein>
<feature type="active site" description="Proton acceptor" evidence="6">
    <location>
        <position position="149"/>
    </location>
</feature>
<feature type="domain" description="Protein kinase" evidence="12">
    <location>
        <begin position="26"/>
        <end position="284"/>
    </location>
</feature>
<evidence type="ECO:0000256" key="1">
    <source>
        <dbReference type="ARBA" id="ARBA00022527"/>
    </source>
</evidence>
<dbReference type="CDD" id="cd05117">
    <property type="entry name" value="STKc_CAMK"/>
    <property type="match status" value="1"/>
</dbReference>
<dbReference type="GO" id="GO:0004674">
    <property type="term" value="F:protein serine/threonine kinase activity"/>
    <property type="evidence" value="ECO:0007669"/>
    <property type="project" value="UniProtKB-KW"/>
</dbReference>
<evidence type="ECO:0000256" key="4">
    <source>
        <dbReference type="ARBA" id="ARBA00022777"/>
    </source>
</evidence>
<keyword evidence="5 7" id="KW-0067">ATP-binding</keyword>
<feature type="binding site" evidence="7">
    <location>
        <begin position="153"/>
        <end position="154"/>
    </location>
    <ligand>
        <name>ATP</name>
        <dbReference type="ChEBI" id="CHEBI:30616"/>
    </ligand>
</feature>
<dbReference type="SUPFAM" id="SSF56112">
    <property type="entry name" value="Protein kinase-like (PK-like)"/>
    <property type="match status" value="1"/>
</dbReference>
<dbReference type="InterPro" id="IPR011009">
    <property type="entry name" value="Kinase-like_dom_sf"/>
</dbReference>
<dbReference type="FunFam" id="3.30.200.20:FF:000042">
    <property type="entry name" value="Aurora kinase A"/>
    <property type="match status" value="1"/>
</dbReference>
<dbReference type="PROSITE" id="PS00108">
    <property type="entry name" value="PROTEIN_KINASE_ST"/>
    <property type="match status" value="1"/>
</dbReference>
<evidence type="ECO:0000256" key="6">
    <source>
        <dbReference type="PIRSR" id="PIRSR630616-1"/>
    </source>
</evidence>
<evidence type="ECO:0000313" key="13">
    <source>
        <dbReference type="EMBL" id="KXS18906.1"/>
    </source>
</evidence>
<dbReference type="SMART" id="SM00220">
    <property type="entry name" value="S_TKc"/>
    <property type="match status" value="1"/>
</dbReference>
<evidence type="ECO:0000256" key="5">
    <source>
        <dbReference type="ARBA" id="ARBA00022840"/>
    </source>
</evidence>
<dbReference type="InterPro" id="IPR000719">
    <property type="entry name" value="Prot_kinase_dom"/>
</dbReference>
<dbReference type="STRING" id="1344416.A0A139AQ94"/>
<dbReference type="InterPro" id="IPR017441">
    <property type="entry name" value="Protein_kinase_ATP_BS"/>
</dbReference>
<evidence type="ECO:0000256" key="3">
    <source>
        <dbReference type="ARBA" id="ARBA00022741"/>
    </source>
</evidence>
<dbReference type="FunFam" id="1.10.510.10:FF:000571">
    <property type="entry name" value="Maternal embryonic leucine zipper kinase"/>
    <property type="match status" value="1"/>
</dbReference>
<feature type="binding site" evidence="7">
    <location>
        <position position="170"/>
    </location>
    <ligand>
        <name>ATP</name>
        <dbReference type="ChEBI" id="CHEBI:30616"/>
    </ligand>
</feature>
<dbReference type="GO" id="GO:0005524">
    <property type="term" value="F:ATP binding"/>
    <property type="evidence" value="ECO:0007669"/>
    <property type="project" value="UniProtKB-UniRule"/>
</dbReference>
<evidence type="ECO:0000313" key="14">
    <source>
        <dbReference type="Proteomes" id="UP000070544"/>
    </source>
</evidence>
<evidence type="ECO:0000256" key="2">
    <source>
        <dbReference type="ARBA" id="ARBA00022679"/>
    </source>
</evidence>
<dbReference type="InterPro" id="IPR008271">
    <property type="entry name" value="Ser/Thr_kinase_AS"/>
</dbReference>
<proteinExistence type="inferred from homology"/>
<dbReference type="PANTHER" id="PTHR24350">
    <property type="entry name" value="SERINE/THREONINE-PROTEIN KINASE IAL-RELATED"/>
    <property type="match status" value="1"/>
</dbReference>
<comment type="similarity">
    <text evidence="10">Belongs to the protein kinase superfamily.</text>
</comment>
<dbReference type="OMA" id="YLETCCG"/>
<dbReference type="Pfam" id="PF00069">
    <property type="entry name" value="Pkinase"/>
    <property type="match status" value="1"/>
</dbReference>
<keyword evidence="4 13" id="KW-0418">Kinase</keyword>
<accession>A0A139AQ94</accession>
<evidence type="ECO:0000256" key="8">
    <source>
        <dbReference type="PIRSR" id="PIRSR630616-3"/>
    </source>
</evidence>
<dbReference type="PROSITE" id="PS50011">
    <property type="entry name" value="PROTEIN_KINASE_DOM"/>
    <property type="match status" value="1"/>
</dbReference>
<gene>
    <name evidence="13" type="ORF">M427DRAFT_109267</name>
</gene>
<feature type="compositionally biased region" description="Polar residues" evidence="11">
    <location>
        <begin position="317"/>
        <end position="331"/>
    </location>
</feature>
<keyword evidence="14" id="KW-1185">Reference proteome</keyword>
<reference evidence="13 14" key="1">
    <citation type="journal article" date="2015" name="Genome Biol. Evol.">
        <title>Phylogenomic analyses indicate that early fungi evolved digesting cell walls of algal ancestors of land plants.</title>
        <authorList>
            <person name="Chang Y."/>
            <person name="Wang S."/>
            <person name="Sekimoto S."/>
            <person name="Aerts A.L."/>
            <person name="Choi C."/>
            <person name="Clum A."/>
            <person name="LaButti K.M."/>
            <person name="Lindquist E.A."/>
            <person name="Yee Ngan C."/>
            <person name="Ohm R.A."/>
            <person name="Salamov A.A."/>
            <person name="Grigoriev I.V."/>
            <person name="Spatafora J.W."/>
            <person name="Berbee M.L."/>
        </authorList>
    </citation>
    <scope>NUCLEOTIDE SEQUENCE [LARGE SCALE GENOMIC DNA]</scope>
    <source>
        <strain evidence="13 14">JEL478</strain>
    </source>
</reference>
<keyword evidence="2" id="KW-0808">Transferase</keyword>
<sequence>MAAAAVANPVPPKPASSPALSLDQVFSWGKRLGKGSFGEVIVATEKATGNHYAVKMINKTKITSKHDIEALRREVRILKEVNHDNVMRLFNTFESDKNVFLQLEFCAGGDLFSKVVGNGVLLEDDARKYFTQALNGIAHLHSKKIVHRDVKPENLLMSTADSEAIVKVADFGLSNMIQQEDLLSTWCGSPAYMAPELVKSQKYDEKVDMWSMGVVLYVLLSGCYPFWANSSKEIYEQIKDGWFPTPEENFKGVSSDALDLIKKLIVVDPKVRLSAVEALAHPWIKAGNHEDVTAADAVKRVGARSMNRVPPAVGASKTPSNGPSLTQSIGPQRQVGRERVARLREYIKERGYVSA</sequence>
<dbReference type="Gene3D" id="1.10.510.10">
    <property type="entry name" value="Transferase(Phosphotransferase) domain 1"/>
    <property type="match status" value="1"/>
</dbReference>
<evidence type="ECO:0000256" key="9">
    <source>
        <dbReference type="PROSITE-ProRule" id="PRU10141"/>
    </source>
</evidence>
<feature type="cross-link" description="Glycyl lysine isopeptide (Lys-Gly) (interchain with G-Cter in SUMO2)" evidence="8">
    <location>
        <position position="151"/>
    </location>
</feature>
<evidence type="ECO:0000256" key="7">
    <source>
        <dbReference type="PIRSR" id="PIRSR630616-2"/>
    </source>
</evidence>
<dbReference type="InterPro" id="IPR030616">
    <property type="entry name" value="Aur-like"/>
</dbReference>
<dbReference type="PROSITE" id="PS00107">
    <property type="entry name" value="PROTEIN_KINASE_ATP"/>
    <property type="match status" value="1"/>
</dbReference>
<keyword evidence="3 7" id="KW-0547">Nucleotide-binding</keyword>
<dbReference type="EMBL" id="KQ965740">
    <property type="protein sequence ID" value="KXS18906.1"/>
    <property type="molecule type" value="Genomic_DNA"/>
</dbReference>
<dbReference type="Proteomes" id="UP000070544">
    <property type="component" value="Unassembled WGS sequence"/>
</dbReference>
<organism evidence="13 14">
    <name type="scientific">Gonapodya prolifera (strain JEL478)</name>
    <name type="common">Monoblepharis prolifera</name>
    <dbReference type="NCBI Taxonomy" id="1344416"/>
    <lineage>
        <taxon>Eukaryota</taxon>
        <taxon>Fungi</taxon>
        <taxon>Fungi incertae sedis</taxon>
        <taxon>Chytridiomycota</taxon>
        <taxon>Chytridiomycota incertae sedis</taxon>
        <taxon>Monoblepharidomycetes</taxon>
        <taxon>Monoblepharidales</taxon>
        <taxon>Gonapodyaceae</taxon>
        <taxon>Gonapodya</taxon>
    </lineage>
</organism>
<name>A0A139AQ94_GONPJ</name>
<evidence type="ECO:0000256" key="11">
    <source>
        <dbReference type="SAM" id="MobiDB-lite"/>
    </source>
</evidence>
<evidence type="ECO:0000256" key="10">
    <source>
        <dbReference type="RuleBase" id="RU000304"/>
    </source>
</evidence>
<evidence type="ECO:0000259" key="12">
    <source>
        <dbReference type="PROSITE" id="PS50011"/>
    </source>
</evidence>
<keyword evidence="1 10" id="KW-0723">Serine/threonine-protein kinase</keyword>